<dbReference type="InterPro" id="IPR050796">
    <property type="entry name" value="SCF_F-box_component"/>
</dbReference>
<dbReference type="Pfam" id="PF00646">
    <property type="entry name" value="F-box"/>
    <property type="match status" value="1"/>
</dbReference>
<feature type="domain" description="F-box" evidence="1">
    <location>
        <begin position="18"/>
        <end position="64"/>
    </location>
</feature>
<reference evidence="2 3" key="1">
    <citation type="submission" date="2024-11" db="EMBL/GenBank/DDBJ databases">
        <title>A near-complete genome assembly of Cinchona calisaya.</title>
        <authorList>
            <person name="Lian D.C."/>
            <person name="Zhao X.W."/>
            <person name="Wei L."/>
        </authorList>
    </citation>
    <scope>NUCLEOTIDE SEQUENCE [LARGE SCALE GENOMIC DNA]</scope>
    <source>
        <tissue evidence="2">Nenye</tissue>
    </source>
</reference>
<dbReference type="EMBL" id="JBJUIK010000011">
    <property type="protein sequence ID" value="KAL3513997.1"/>
    <property type="molecule type" value="Genomic_DNA"/>
</dbReference>
<dbReference type="InterPro" id="IPR017451">
    <property type="entry name" value="F-box-assoc_interact_dom"/>
</dbReference>
<protein>
    <recommendedName>
        <fullName evidence="1">F-box domain-containing protein</fullName>
    </recommendedName>
</protein>
<organism evidence="2 3">
    <name type="scientific">Cinchona calisaya</name>
    <dbReference type="NCBI Taxonomy" id="153742"/>
    <lineage>
        <taxon>Eukaryota</taxon>
        <taxon>Viridiplantae</taxon>
        <taxon>Streptophyta</taxon>
        <taxon>Embryophyta</taxon>
        <taxon>Tracheophyta</taxon>
        <taxon>Spermatophyta</taxon>
        <taxon>Magnoliopsida</taxon>
        <taxon>eudicotyledons</taxon>
        <taxon>Gunneridae</taxon>
        <taxon>Pentapetalae</taxon>
        <taxon>asterids</taxon>
        <taxon>lamiids</taxon>
        <taxon>Gentianales</taxon>
        <taxon>Rubiaceae</taxon>
        <taxon>Cinchonoideae</taxon>
        <taxon>Cinchoneae</taxon>
        <taxon>Cinchona</taxon>
    </lineage>
</organism>
<dbReference type="Gene3D" id="1.20.1280.50">
    <property type="match status" value="1"/>
</dbReference>
<evidence type="ECO:0000259" key="1">
    <source>
        <dbReference type="PROSITE" id="PS50181"/>
    </source>
</evidence>
<dbReference type="InterPro" id="IPR036047">
    <property type="entry name" value="F-box-like_dom_sf"/>
</dbReference>
<dbReference type="SUPFAM" id="SSF81383">
    <property type="entry name" value="F-box domain"/>
    <property type="match status" value="1"/>
</dbReference>
<evidence type="ECO:0000313" key="2">
    <source>
        <dbReference type="EMBL" id="KAL3513997.1"/>
    </source>
</evidence>
<dbReference type="PROSITE" id="PS50181">
    <property type="entry name" value="FBOX"/>
    <property type="match status" value="1"/>
</dbReference>
<name>A0ABD2Z6J1_9GENT</name>
<sequence>MNMMETNTNKPSMVQSEQTILPQIPQEIIYAILSRLPEKSLARFSCVCKLWHSLIGRERGFFYLLPKEGKIRFFSSNKELVVEELPSPLENGVLRDACFRFHGSCNGLLIFSLANSIYLWNPSTRWCKEVLQIQPSPNKKFIPICGLCYDDSTDDYKLLIPFQNASGRVDENFVTVTSLRSKESRKVSFPYATVMRGCSANGRLHWIVQEYKYFIPLLIVYFDTKTNEFVKLPMPEPPFRLSNQLQIGVVDGCLGMARGEDDFVFSYGAEESWSTIFRWRKKPKIKKYDGWSVGVPVPGTSKELLAAKFRHTLSMNVWDMKKCNLFKSIGNIDKWMMKNHFDNLVWETYYETLACPDTSSRLLLEDEINILLD</sequence>
<dbReference type="Pfam" id="PF08268">
    <property type="entry name" value="FBA_3"/>
    <property type="match status" value="1"/>
</dbReference>
<dbReference type="PANTHER" id="PTHR31672:SF13">
    <property type="entry name" value="F-BOX PROTEIN CPR30-LIKE"/>
    <property type="match status" value="1"/>
</dbReference>
<accession>A0ABD2Z6J1</accession>
<dbReference type="PANTHER" id="PTHR31672">
    <property type="entry name" value="BNACNNG10540D PROTEIN"/>
    <property type="match status" value="1"/>
</dbReference>
<dbReference type="SMART" id="SM00256">
    <property type="entry name" value="FBOX"/>
    <property type="match status" value="1"/>
</dbReference>
<dbReference type="Proteomes" id="UP001630127">
    <property type="component" value="Unassembled WGS sequence"/>
</dbReference>
<dbReference type="AlphaFoldDB" id="A0ABD2Z6J1"/>
<dbReference type="InterPro" id="IPR001810">
    <property type="entry name" value="F-box_dom"/>
</dbReference>
<proteinExistence type="predicted"/>
<dbReference type="NCBIfam" id="TIGR01640">
    <property type="entry name" value="F_box_assoc_1"/>
    <property type="match status" value="1"/>
</dbReference>
<comment type="caution">
    <text evidence="2">The sequence shown here is derived from an EMBL/GenBank/DDBJ whole genome shotgun (WGS) entry which is preliminary data.</text>
</comment>
<keyword evidence="3" id="KW-1185">Reference proteome</keyword>
<gene>
    <name evidence="2" type="ORF">ACH5RR_026714</name>
</gene>
<evidence type="ECO:0000313" key="3">
    <source>
        <dbReference type="Proteomes" id="UP001630127"/>
    </source>
</evidence>
<dbReference type="CDD" id="cd22157">
    <property type="entry name" value="F-box_AtFBW1-like"/>
    <property type="match status" value="1"/>
</dbReference>
<dbReference type="InterPro" id="IPR013187">
    <property type="entry name" value="F-box-assoc_dom_typ3"/>
</dbReference>